<dbReference type="RefSeq" id="WP_344677462.1">
    <property type="nucleotide sequence ID" value="NZ_BAAAUX010000001.1"/>
</dbReference>
<evidence type="ECO:0000256" key="1">
    <source>
        <dbReference type="SAM" id="Phobius"/>
    </source>
</evidence>
<name>A0ABN3V1E2_9PSEU</name>
<protein>
    <recommendedName>
        <fullName evidence="4">SHOCT domain-containing protein</fullName>
    </recommendedName>
</protein>
<keyword evidence="1" id="KW-0812">Transmembrane</keyword>
<sequence length="85" mass="9522">MTTVLLTQALAYPGPWGPHAGGGPFWLIPLGFLLVLFGLLATGVWLVARNTRQRSSSERAKDVLAERYARGEISTEDYRERYDQL</sequence>
<evidence type="ECO:0000313" key="3">
    <source>
        <dbReference type="Proteomes" id="UP001500979"/>
    </source>
</evidence>
<accession>A0ABN3V1E2</accession>
<keyword evidence="1" id="KW-1133">Transmembrane helix</keyword>
<keyword evidence="3" id="KW-1185">Reference proteome</keyword>
<evidence type="ECO:0008006" key="4">
    <source>
        <dbReference type="Google" id="ProtNLM"/>
    </source>
</evidence>
<gene>
    <name evidence="2" type="ORF">GCM10010470_02890</name>
</gene>
<proteinExistence type="predicted"/>
<dbReference type="EMBL" id="BAAAUX010000001">
    <property type="protein sequence ID" value="GAA2774379.1"/>
    <property type="molecule type" value="Genomic_DNA"/>
</dbReference>
<comment type="caution">
    <text evidence="2">The sequence shown here is derived from an EMBL/GenBank/DDBJ whole genome shotgun (WGS) entry which is preliminary data.</text>
</comment>
<dbReference type="Proteomes" id="UP001500979">
    <property type="component" value="Unassembled WGS sequence"/>
</dbReference>
<organism evidence="2 3">
    <name type="scientific">Saccharopolyspora taberi</name>
    <dbReference type="NCBI Taxonomy" id="60895"/>
    <lineage>
        <taxon>Bacteria</taxon>
        <taxon>Bacillati</taxon>
        <taxon>Actinomycetota</taxon>
        <taxon>Actinomycetes</taxon>
        <taxon>Pseudonocardiales</taxon>
        <taxon>Pseudonocardiaceae</taxon>
        <taxon>Saccharopolyspora</taxon>
    </lineage>
</organism>
<feature type="transmembrane region" description="Helical" evidence="1">
    <location>
        <begin position="25"/>
        <end position="48"/>
    </location>
</feature>
<keyword evidence="1" id="KW-0472">Membrane</keyword>
<evidence type="ECO:0000313" key="2">
    <source>
        <dbReference type="EMBL" id="GAA2774379.1"/>
    </source>
</evidence>
<reference evidence="2 3" key="1">
    <citation type="journal article" date="2019" name="Int. J. Syst. Evol. Microbiol.">
        <title>The Global Catalogue of Microorganisms (GCM) 10K type strain sequencing project: providing services to taxonomists for standard genome sequencing and annotation.</title>
        <authorList>
            <consortium name="The Broad Institute Genomics Platform"/>
            <consortium name="The Broad Institute Genome Sequencing Center for Infectious Disease"/>
            <person name="Wu L."/>
            <person name="Ma J."/>
        </authorList>
    </citation>
    <scope>NUCLEOTIDE SEQUENCE [LARGE SCALE GENOMIC DNA]</scope>
    <source>
        <strain evidence="2 3">JCM 9383</strain>
    </source>
</reference>